<dbReference type="OrthoDB" id="9805663at2"/>
<dbReference type="AlphaFoldDB" id="A0A222GBU3"/>
<dbReference type="EMBL" id="CP020465">
    <property type="protein sequence ID" value="ASP49317.1"/>
    <property type="molecule type" value="Genomic_DNA"/>
</dbReference>
<dbReference type="Gene3D" id="3.40.50.720">
    <property type="entry name" value="NAD(P)-binding Rossmann-like Domain"/>
    <property type="match status" value="1"/>
</dbReference>
<dbReference type="InterPro" id="IPR045010">
    <property type="entry name" value="MDR_fam"/>
</dbReference>
<organism evidence="3 4">
    <name type="scientific">Cognaticolwellia beringensis</name>
    <dbReference type="NCBI Taxonomy" id="1967665"/>
    <lineage>
        <taxon>Bacteria</taxon>
        <taxon>Pseudomonadati</taxon>
        <taxon>Pseudomonadota</taxon>
        <taxon>Gammaproteobacteria</taxon>
        <taxon>Alteromonadales</taxon>
        <taxon>Colwelliaceae</taxon>
        <taxon>Cognaticolwellia</taxon>
    </lineage>
</organism>
<keyword evidence="4" id="KW-1185">Reference proteome</keyword>
<keyword evidence="1" id="KW-0560">Oxidoreductase</keyword>
<dbReference type="InterPro" id="IPR011032">
    <property type="entry name" value="GroES-like_sf"/>
</dbReference>
<dbReference type="SMART" id="SM00829">
    <property type="entry name" value="PKS_ER"/>
    <property type="match status" value="1"/>
</dbReference>
<dbReference type="CDD" id="cd05288">
    <property type="entry name" value="PGDH"/>
    <property type="match status" value="1"/>
</dbReference>
<dbReference type="Proteomes" id="UP000202259">
    <property type="component" value="Chromosome"/>
</dbReference>
<dbReference type="RefSeq" id="WP_081153206.1">
    <property type="nucleotide sequence ID" value="NZ_CP020465.1"/>
</dbReference>
<evidence type="ECO:0000256" key="1">
    <source>
        <dbReference type="ARBA" id="ARBA00023002"/>
    </source>
</evidence>
<dbReference type="SUPFAM" id="SSF51735">
    <property type="entry name" value="NAD(P)-binding Rossmann-fold domains"/>
    <property type="match status" value="1"/>
</dbReference>
<protein>
    <submittedName>
        <fullName evidence="3">NADP-dependent oxidoreductase</fullName>
    </submittedName>
</protein>
<dbReference type="InterPro" id="IPR036291">
    <property type="entry name" value="NAD(P)-bd_dom_sf"/>
</dbReference>
<dbReference type="KEGG" id="cber:B5D82_16980"/>
<dbReference type="Pfam" id="PF00107">
    <property type="entry name" value="ADH_zinc_N"/>
    <property type="match status" value="1"/>
</dbReference>
<proteinExistence type="predicted"/>
<feature type="domain" description="Enoyl reductase (ER)" evidence="2">
    <location>
        <begin position="36"/>
        <end position="353"/>
    </location>
</feature>
<dbReference type="PANTHER" id="PTHR43205">
    <property type="entry name" value="PROSTAGLANDIN REDUCTASE"/>
    <property type="match status" value="1"/>
</dbReference>
<evidence type="ECO:0000313" key="3">
    <source>
        <dbReference type="EMBL" id="ASP49317.1"/>
    </source>
</evidence>
<dbReference type="InterPro" id="IPR013149">
    <property type="entry name" value="ADH-like_C"/>
</dbReference>
<reference evidence="3 4" key="1">
    <citation type="submission" date="2017-08" db="EMBL/GenBank/DDBJ databases">
        <title>Complete genome of Colwellia sp. NB097-1, a psychrophile bacterium ioslated from Bering Sea.</title>
        <authorList>
            <person name="Chen X."/>
        </authorList>
    </citation>
    <scope>NUCLEOTIDE SEQUENCE [LARGE SCALE GENOMIC DNA]</scope>
    <source>
        <strain evidence="3 4">NB097-1</strain>
    </source>
</reference>
<dbReference type="GO" id="GO:0016628">
    <property type="term" value="F:oxidoreductase activity, acting on the CH-CH group of donors, NAD or NADP as acceptor"/>
    <property type="evidence" value="ECO:0007669"/>
    <property type="project" value="InterPro"/>
</dbReference>
<dbReference type="InterPro" id="IPR041694">
    <property type="entry name" value="ADH_N_2"/>
</dbReference>
<name>A0A222GBU3_9GAMM</name>
<evidence type="ECO:0000259" key="2">
    <source>
        <dbReference type="SMART" id="SM00829"/>
    </source>
</evidence>
<evidence type="ECO:0000313" key="4">
    <source>
        <dbReference type="Proteomes" id="UP000202259"/>
    </source>
</evidence>
<dbReference type="InterPro" id="IPR020843">
    <property type="entry name" value="ER"/>
</dbReference>
<dbReference type="FunFam" id="3.40.50.720:FF:000121">
    <property type="entry name" value="Prostaglandin reductase 2"/>
    <property type="match status" value="1"/>
</dbReference>
<dbReference type="Gene3D" id="3.90.180.10">
    <property type="entry name" value="Medium-chain alcohol dehydrogenases, catalytic domain"/>
    <property type="match status" value="1"/>
</dbReference>
<dbReference type="SUPFAM" id="SSF50129">
    <property type="entry name" value="GroES-like"/>
    <property type="match status" value="1"/>
</dbReference>
<accession>A0A222GBU3</accession>
<sequence length="362" mass="38986">MTANIVNNADSTSTLKQNWQQNRQFTLASRPVGAPTAENFNLINTEIPTPSQGEVLLRTVYLSLDPYMRGRMSDAKSYAEPVAIDEVMVGGAVCRVEKSLNDNFQVGDLVVAYTGWQDYALSNGDDLLKLPKALTTPSYALGVLGMPGLTAYMGLLDIGQPKAGETVVVAAASGAVGSLVGQIAKLQGCRVIGIAGSEEKCNYVTNTLGFDACLNHKDENLAKLLAEQCPAGIDVYFENVGGSVFDAVMPLLNSSARVPVCGLISQYNATELPSGPDRMSQLMGLILVKRIKMQGFIVFDDYGHRYNEFSQAMGQWLAEGKIQYREDKVIGLEQAASAFIGLLKGENFGKRVIEVGPIELAK</sequence>
<gene>
    <name evidence="3" type="ORF">B5D82_16980</name>
</gene>
<dbReference type="Pfam" id="PF16884">
    <property type="entry name" value="ADH_N_2"/>
    <property type="match status" value="1"/>
</dbReference>
<dbReference type="PANTHER" id="PTHR43205:SF7">
    <property type="entry name" value="PROSTAGLANDIN REDUCTASE 1"/>
    <property type="match status" value="1"/>
</dbReference>